<feature type="domain" description="Pilus formation protein N-terminal" evidence="4">
    <location>
        <begin position="54"/>
        <end position="104"/>
    </location>
</feature>
<feature type="domain" description="Type II/III secretion system secretin-like" evidence="3">
    <location>
        <begin position="442"/>
        <end position="622"/>
    </location>
</feature>
<keyword evidence="6" id="KW-1185">Reference proteome</keyword>
<proteinExistence type="inferred from homology"/>
<evidence type="ECO:0000313" key="6">
    <source>
        <dbReference type="Proteomes" id="UP001196601"/>
    </source>
</evidence>
<evidence type="ECO:0000259" key="4">
    <source>
        <dbReference type="Pfam" id="PF13629"/>
    </source>
</evidence>
<organism evidence="5 6">
    <name type="scientific">Pseudomonas lalucatii</name>
    <dbReference type="NCBI Taxonomy" id="1424203"/>
    <lineage>
        <taxon>Bacteria</taxon>
        <taxon>Pseudomonadati</taxon>
        <taxon>Pseudomonadota</taxon>
        <taxon>Gammaproteobacteria</taxon>
        <taxon>Pseudomonadales</taxon>
        <taxon>Pseudomonadaceae</taxon>
        <taxon>Pseudomonas</taxon>
    </lineage>
</organism>
<protein>
    <submittedName>
        <fullName evidence="5">Pilus assembly protein N-terminal domain-containing protein</fullName>
    </submittedName>
</protein>
<dbReference type="Pfam" id="PF00263">
    <property type="entry name" value="Secretin"/>
    <property type="match status" value="1"/>
</dbReference>
<dbReference type="EMBL" id="JADPMV010000002">
    <property type="protein sequence ID" value="MBS7663993.1"/>
    <property type="molecule type" value="Genomic_DNA"/>
</dbReference>
<dbReference type="Proteomes" id="UP001196601">
    <property type="component" value="Unassembled WGS sequence"/>
</dbReference>
<gene>
    <name evidence="5" type="ORF">I0D00_18880</name>
</gene>
<dbReference type="InterPro" id="IPR004846">
    <property type="entry name" value="T2SS/T3SS_dom"/>
</dbReference>
<evidence type="ECO:0000256" key="2">
    <source>
        <dbReference type="SAM" id="SignalP"/>
    </source>
</evidence>
<dbReference type="PRINTS" id="PR00811">
    <property type="entry name" value="BCTERIALGSPD"/>
</dbReference>
<dbReference type="PANTHER" id="PTHR30332:SF17">
    <property type="entry name" value="TYPE IV PILIATION SYSTEM PROTEIN DR_0774-RELATED"/>
    <property type="match status" value="1"/>
</dbReference>
<comment type="caution">
    <text evidence="5">The sequence shown here is derived from an EMBL/GenBank/DDBJ whole genome shotgun (WGS) entry which is preliminary data.</text>
</comment>
<dbReference type="InterPro" id="IPR050810">
    <property type="entry name" value="Bact_Secretion_Sys_Channel"/>
</dbReference>
<dbReference type="RefSeq" id="WP_213641351.1">
    <property type="nucleotide sequence ID" value="NZ_JADPMV010000002.1"/>
</dbReference>
<name>A0ABS5Q6N4_9PSED</name>
<reference evidence="5 6" key="1">
    <citation type="journal article" date="2021" name="Syst. Appl. Microbiol.">
        <title>Pseudomonas lalucatii sp. nov. isolated from Vallgornera, a karstic cave in Mallorca, Western Mediterranean.</title>
        <authorList>
            <person name="Busquets A."/>
            <person name="Mulet M."/>
            <person name="Gomila M."/>
            <person name="Garcia-Valdes E."/>
        </authorList>
    </citation>
    <scope>NUCLEOTIDE SEQUENCE [LARGE SCALE GENOMIC DNA]</scope>
    <source>
        <strain evidence="5 6">R1b54</strain>
    </source>
</reference>
<dbReference type="Pfam" id="PF13629">
    <property type="entry name" value="T2SS-T3SS_pil_N"/>
    <property type="match status" value="1"/>
</dbReference>
<dbReference type="InterPro" id="IPR001775">
    <property type="entry name" value="GspD/PilQ"/>
</dbReference>
<evidence type="ECO:0000259" key="3">
    <source>
        <dbReference type="Pfam" id="PF00263"/>
    </source>
</evidence>
<evidence type="ECO:0000313" key="5">
    <source>
        <dbReference type="EMBL" id="MBS7663993.1"/>
    </source>
</evidence>
<dbReference type="InterPro" id="IPR032789">
    <property type="entry name" value="T2SS-T3SS_pil_N"/>
</dbReference>
<accession>A0ABS5Q6N4</accession>
<feature type="signal peptide" evidence="2">
    <location>
        <begin position="1"/>
        <end position="27"/>
    </location>
</feature>
<dbReference type="PANTHER" id="PTHR30332">
    <property type="entry name" value="PROBABLE GENERAL SECRETION PATHWAY PROTEIN D"/>
    <property type="match status" value="1"/>
</dbReference>
<evidence type="ECO:0000256" key="1">
    <source>
        <dbReference type="RuleBase" id="RU004003"/>
    </source>
</evidence>
<sequence length="656" mass="69881">MKSTRSCLLLACAAALIGLLLPTPLQAGLTFVEDASGRRSAGFRDLIQWTHSRLLFDKELKRVAIGQEKTLEVEILGGRELLVLAKNVGRTTLIVWYADGSSETYLFSVSEDLSVLRSALHDIHSGIRLEPAPDRPALVLRGKVPTVKYKVAAEAAARHYLGVRQQGGAGVPAQDPGQNLSSALQMVVAAQDGNRAGGNALRLDAQSLGGDSRVAVINLIQVETLPKSMELKIRDAIAPLGGGDVRIRRVMRGDIADDYVDTLILEGEVRDQVTLTRVLNVASSLFLGDQALADVAVIADESGGLLDQRGSTKAAASLISGLDGGAGIHDNDLRANVGRAKLLSLANGRLLSMIEVRDLPQVRVAVQIHEVNRNRLYSWRPDLSLVTQGYNTEGLFGLGGLGQIQPDSSTVENALQIIGGSLTNNLQIGSSRLAFDLLFSLMEQEGISRTLSRPTLMVLAGESAVFSVGGEVPVPTAFAPTGLKSGDEVGNNTPGVFSGTSFKSFGVQLKVRAMVDENDRITLDVNPTVSAPDTLLTRQISGSTGSNLNSTAFNTRSISTTTRLQDGQPLILGGLVSSEQSTQEDFTPGVNQIPLLGRLAEASSDSGQDRELIIVVTPTLVRETQGDVHLWAFPSPLDLAQRALQPGLALTRQEEH</sequence>
<comment type="similarity">
    <text evidence="1">Belongs to the bacterial secretin family.</text>
</comment>
<feature type="chain" id="PRO_5045836169" evidence="2">
    <location>
        <begin position="28"/>
        <end position="656"/>
    </location>
</feature>
<keyword evidence="2" id="KW-0732">Signal</keyword>